<keyword evidence="2" id="KW-0698">rRNA processing</keyword>
<evidence type="ECO:0000313" key="6">
    <source>
        <dbReference type="EMBL" id="KIA78030.1"/>
    </source>
</evidence>
<evidence type="ECO:0000256" key="2">
    <source>
        <dbReference type="ARBA" id="ARBA00022552"/>
    </source>
</evidence>
<sequence length="291" mass="32847">MAELKTELHLRNRHREPYDFKLLIKNCSDLAKFVATNSYGNESIDFTNPIAVKILNKAILRVFYNITWDIPEHFLCPPIPGRADYVHYIADLLGVSNRGIIPQGKKISILDIGVGANCIYPLIGYREYGWNFVGTDIDPRAISNGIIKQNNLTEAIEIRLQKSSSNIFKGILSDNSAFDVSMCNPPFHATPSEARAGTKRKWKNLRIKTDALNFGGQSNELWCPGGEVAFIKRMIEESIHVKCKWFTTLVSKASSLSNIYQALEKVKPLEVRTINMGQGQKKSRIVAWTFI</sequence>
<reference evidence="6 7" key="1">
    <citation type="journal article" date="2014" name="Mol. Biol. Evol.">
        <title>Massive expansion of Ubiquitination-related gene families within the Chlamydiae.</title>
        <authorList>
            <person name="Domman D."/>
            <person name="Collingro A."/>
            <person name="Lagkouvardos I."/>
            <person name="Gehre L."/>
            <person name="Weinmaier T."/>
            <person name="Rattei T."/>
            <person name="Subtil A."/>
            <person name="Horn M."/>
        </authorList>
    </citation>
    <scope>NUCLEOTIDE SEQUENCE [LARGE SCALE GENOMIC DNA]</scope>
    <source>
        <strain evidence="6 7">OEW1</strain>
    </source>
</reference>
<gene>
    <name evidence="6" type="primary">rlmF</name>
    <name evidence="6" type="ORF">DB43_FD00190</name>
</gene>
<dbReference type="RefSeq" id="WP_013924876.1">
    <property type="nucleotide sequence ID" value="NZ_JSAM01000048.1"/>
</dbReference>
<keyword evidence="4 6" id="KW-0808">Transferase</keyword>
<dbReference type="Proteomes" id="UP000031307">
    <property type="component" value="Unassembled WGS sequence"/>
</dbReference>
<dbReference type="GO" id="GO:0052907">
    <property type="term" value="F:23S rRNA (adenine(1618)-N(6))-methyltransferase activity"/>
    <property type="evidence" value="ECO:0007669"/>
    <property type="project" value="UniProtKB-EC"/>
</dbReference>
<evidence type="ECO:0000256" key="5">
    <source>
        <dbReference type="ARBA" id="ARBA00022691"/>
    </source>
</evidence>
<dbReference type="Pfam" id="PF05971">
    <property type="entry name" value="Methyltransf_10"/>
    <property type="match status" value="1"/>
</dbReference>
<dbReference type="InterPro" id="IPR016909">
    <property type="entry name" value="rRNA_lsu_MeTfrase_F"/>
</dbReference>
<dbReference type="AlphaFoldDB" id="A0A0C1CAN0"/>
<dbReference type="GO" id="GO:0070475">
    <property type="term" value="P:rRNA base methylation"/>
    <property type="evidence" value="ECO:0007669"/>
    <property type="project" value="TreeGrafter"/>
</dbReference>
<dbReference type="EC" id="2.1.1.181" evidence="6"/>
<protein>
    <submittedName>
        <fullName evidence="6">Ribosomal RNA large subunit methyltransferase F</fullName>
        <ecNumber evidence="6">2.1.1.181</ecNumber>
    </submittedName>
</protein>
<dbReference type="CDD" id="cd02440">
    <property type="entry name" value="AdoMet_MTases"/>
    <property type="match status" value="1"/>
</dbReference>
<dbReference type="Gene3D" id="3.40.50.150">
    <property type="entry name" value="Vaccinia Virus protein VP39"/>
    <property type="match status" value="1"/>
</dbReference>
<evidence type="ECO:0000313" key="7">
    <source>
        <dbReference type="Proteomes" id="UP000031307"/>
    </source>
</evidence>
<organism evidence="6 7">
    <name type="scientific">Parachlamydia acanthamoebae</name>
    <dbReference type="NCBI Taxonomy" id="83552"/>
    <lineage>
        <taxon>Bacteria</taxon>
        <taxon>Pseudomonadati</taxon>
        <taxon>Chlamydiota</taxon>
        <taxon>Chlamydiia</taxon>
        <taxon>Parachlamydiales</taxon>
        <taxon>Parachlamydiaceae</taxon>
        <taxon>Parachlamydia</taxon>
    </lineage>
</organism>
<evidence type="ECO:0000256" key="3">
    <source>
        <dbReference type="ARBA" id="ARBA00022603"/>
    </source>
</evidence>
<dbReference type="InterPro" id="IPR010286">
    <property type="entry name" value="METTL16/RlmF"/>
</dbReference>
<dbReference type="InterPro" id="IPR029063">
    <property type="entry name" value="SAM-dependent_MTases_sf"/>
</dbReference>
<comment type="caution">
    <text evidence="6">The sequence shown here is derived from an EMBL/GenBank/DDBJ whole genome shotgun (WGS) entry which is preliminary data.</text>
</comment>
<name>A0A0C1CAN0_9BACT</name>
<dbReference type="PANTHER" id="PTHR13393:SF0">
    <property type="entry name" value="RNA N6-ADENOSINE-METHYLTRANSFERASE METTL16"/>
    <property type="match status" value="1"/>
</dbReference>
<dbReference type="EMBL" id="JSAM01000048">
    <property type="protein sequence ID" value="KIA78030.1"/>
    <property type="molecule type" value="Genomic_DNA"/>
</dbReference>
<proteinExistence type="inferred from homology"/>
<keyword evidence="5" id="KW-0949">S-adenosyl-L-methionine</keyword>
<keyword evidence="3 6" id="KW-0489">Methyltransferase</keyword>
<dbReference type="GO" id="GO:0005737">
    <property type="term" value="C:cytoplasm"/>
    <property type="evidence" value="ECO:0007669"/>
    <property type="project" value="InterPro"/>
</dbReference>
<dbReference type="OMA" id="HQGRYDF"/>
<evidence type="ECO:0000256" key="4">
    <source>
        <dbReference type="ARBA" id="ARBA00022679"/>
    </source>
</evidence>
<accession>A0A0C1CAN0</accession>
<evidence type="ECO:0000256" key="1">
    <source>
        <dbReference type="ARBA" id="ARBA00022490"/>
    </source>
</evidence>
<dbReference type="SUPFAM" id="SSF53335">
    <property type="entry name" value="S-adenosyl-L-methionine-dependent methyltransferases"/>
    <property type="match status" value="1"/>
</dbReference>
<dbReference type="HAMAP" id="MF_01848">
    <property type="entry name" value="23SrRNA_methyltr_F"/>
    <property type="match status" value="1"/>
</dbReference>
<dbReference type="PANTHER" id="PTHR13393">
    <property type="entry name" value="SAM-DEPENDENT METHYLTRANSFERASE"/>
    <property type="match status" value="1"/>
</dbReference>
<keyword evidence="1" id="KW-0963">Cytoplasm</keyword>
<dbReference type="PATRIC" id="fig|83552.4.peg.800"/>
<dbReference type="NCBIfam" id="NF008725">
    <property type="entry name" value="PRK11727.1"/>
    <property type="match status" value="1"/>
</dbReference>
<dbReference type="PIRSF" id="PIRSF029038">
    <property type="entry name" value="Mtase_YbiN_prd"/>
    <property type="match status" value="1"/>
</dbReference>